<evidence type="ECO:0000259" key="2">
    <source>
        <dbReference type="Pfam" id="PF05205"/>
    </source>
</evidence>
<feature type="region of interest" description="Disordered" evidence="1">
    <location>
        <begin position="104"/>
        <end position="207"/>
    </location>
</feature>
<dbReference type="AlphaFoldDB" id="A0A166DWP7"/>
<dbReference type="STRING" id="436010.A0A166DWP7"/>
<proteinExistence type="predicted"/>
<feature type="domain" description="BOD1/SHG1" evidence="2">
    <location>
        <begin position="8"/>
        <end position="107"/>
    </location>
</feature>
<feature type="compositionally biased region" description="Polar residues" evidence="1">
    <location>
        <begin position="147"/>
        <end position="158"/>
    </location>
</feature>
<evidence type="ECO:0000256" key="1">
    <source>
        <dbReference type="SAM" id="MobiDB-lite"/>
    </source>
</evidence>
<accession>A0A166DWP7</accession>
<evidence type="ECO:0000313" key="3">
    <source>
        <dbReference type="EMBL" id="KZP15144.1"/>
    </source>
</evidence>
<dbReference type="EMBL" id="KV417608">
    <property type="protein sequence ID" value="KZP15144.1"/>
    <property type="molecule type" value="Genomic_DNA"/>
</dbReference>
<dbReference type="InterPro" id="IPR055264">
    <property type="entry name" value="BOD1/SHG1_dom"/>
</dbReference>
<sequence>MPINTPSQLVEAYKKTGEFERLRRDLLSNFQSTPDGMNALMGRVEEKTRQKLGDQRLHLMPPDTVHRELLQELDRYPIVERALKESEVLSDTSLHEGVRKSFQKILREDRGPKGITQVQPEPQAHDGPSPFTLMRALHPDGNGMTPIHTSTGPAQSSIPEGPSAIRKALNSSNSQEEKSKSSPNSRSQSPDSMNMSSPSPEPPGSPVIANGIHLDFLTVQSVVTCNPKLLANRFRGGLATTPTGCDSMRPSHTYCLTAASSPVPISPPAM</sequence>
<dbReference type="Pfam" id="PF05205">
    <property type="entry name" value="COMPASS-Shg1"/>
    <property type="match status" value="1"/>
</dbReference>
<protein>
    <recommendedName>
        <fullName evidence="2">BOD1/SHG1 domain-containing protein</fullName>
    </recommendedName>
</protein>
<dbReference type="OrthoDB" id="5579731at2759"/>
<name>A0A166DWP7_9AGAM</name>
<evidence type="ECO:0000313" key="4">
    <source>
        <dbReference type="Proteomes" id="UP000076532"/>
    </source>
</evidence>
<feature type="compositionally biased region" description="Low complexity" evidence="1">
    <location>
        <begin position="181"/>
        <end position="198"/>
    </location>
</feature>
<dbReference type="Proteomes" id="UP000076532">
    <property type="component" value="Unassembled WGS sequence"/>
</dbReference>
<gene>
    <name evidence="3" type="ORF">FIBSPDRAFT_896044</name>
</gene>
<organism evidence="3 4">
    <name type="scientific">Athelia psychrophila</name>
    <dbReference type="NCBI Taxonomy" id="1759441"/>
    <lineage>
        <taxon>Eukaryota</taxon>
        <taxon>Fungi</taxon>
        <taxon>Dikarya</taxon>
        <taxon>Basidiomycota</taxon>
        <taxon>Agaricomycotina</taxon>
        <taxon>Agaricomycetes</taxon>
        <taxon>Agaricomycetidae</taxon>
        <taxon>Atheliales</taxon>
        <taxon>Atheliaceae</taxon>
        <taxon>Athelia</taxon>
    </lineage>
</organism>
<keyword evidence="4" id="KW-1185">Reference proteome</keyword>
<reference evidence="3 4" key="1">
    <citation type="journal article" date="2016" name="Mol. Biol. Evol.">
        <title>Comparative Genomics of Early-Diverging Mushroom-Forming Fungi Provides Insights into the Origins of Lignocellulose Decay Capabilities.</title>
        <authorList>
            <person name="Nagy L.G."/>
            <person name="Riley R."/>
            <person name="Tritt A."/>
            <person name="Adam C."/>
            <person name="Daum C."/>
            <person name="Floudas D."/>
            <person name="Sun H."/>
            <person name="Yadav J.S."/>
            <person name="Pangilinan J."/>
            <person name="Larsson K.H."/>
            <person name="Matsuura K."/>
            <person name="Barry K."/>
            <person name="Labutti K."/>
            <person name="Kuo R."/>
            <person name="Ohm R.A."/>
            <person name="Bhattacharya S.S."/>
            <person name="Shirouzu T."/>
            <person name="Yoshinaga Y."/>
            <person name="Martin F.M."/>
            <person name="Grigoriev I.V."/>
            <person name="Hibbett D.S."/>
        </authorList>
    </citation>
    <scope>NUCLEOTIDE SEQUENCE [LARGE SCALE GENOMIC DNA]</scope>
    <source>
        <strain evidence="3 4">CBS 109695</strain>
    </source>
</reference>